<dbReference type="STRING" id="91626.A0A0C9LUN5"/>
<evidence type="ECO:0000256" key="7">
    <source>
        <dbReference type="ARBA" id="ARBA00023306"/>
    </source>
</evidence>
<evidence type="ECO:0000256" key="1">
    <source>
        <dbReference type="ARBA" id="ARBA00004584"/>
    </source>
</evidence>
<comment type="subcellular location">
    <subcellularLocation>
        <location evidence="1">Chromosome</location>
        <location evidence="1">Centromere</location>
    </subcellularLocation>
</comment>
<keyword evidence="7" id="KW-0131">Cell cycle</keyword>
<reference evidence="12" key="1">
    <citation type="submission" date="2014-09" db="EMBL/GenBank/DDBJ databases">
        <title>Draft genome sequence of an oleaginous Mucoromycotina fungus Mucor ambiguus NBRC6742.</title>
        <authorList>
            <person name="Takeda I."/>
            <person name="Yamane N."/>
            <person name="Morita T."/>
            <person name="Tamano K."/>
            <person name="Machida M."/>
            <person name="Baker S."/>
            <person name="Koike H."/>
        </authorList>
    </citation>
    <scope>NUCLEOTIDE SEQUENCE</scope>
    <source>
        <strain evidence="12">NBRC 6742</strain>
    </source>
</reference>
<keyword evidence="3" id="KW-0158">Chromosome</keyword>
<dbReference type="GO" id="GO:0031262">
    <property type="term" value="C:Ndc80 complex"/>
    <property type="evidence" value="ECO:0007669"/>
    <property type="project" value="InterPro"/>
</dbReference>
<dbReference type="EMBL" id="DF836377">
    <property type="protein sequence ID" value="GAN05335.1"/>
    <property type="molecule type" value="Genomic_DNA"/>
</dbReference>
<dbReference type="InterPro" id="IPR038275">
    <property type="entry name" value="Nuf2_N_sf"/>
</dbReference>
<keyword evidence="6 9" id="KW-0175">Coiled coil</keyword>
<gene>
    <name evidence="12" type="ORF">MAM1_0088d04805</name>
</gene>
<dbReference type="Pfam" id="PF03800">
    <property type="entry name" value="Nuf2"/>
    <property type="match status" value="1"/>
</dbReference>
<evidence type="ECO:0000259" key="11">
    <source>
        <dbReference type="Pfam" id="PF03800"/>
    </source>
</evidence>
<name>A0A0C9LUN5_9FUNG</name>
<evidence type="ECO:0000256" key="6">
    <source>
        <dbReference type="ARBA" id="ARBA00023054"/>
    </source>
</evidence>
<organism evidence="12">
    <name type="scientific">Mucor ambiguus</name>
    <dbReference type="NCBI Taxonomy" id="91626"/>
    <lineage>
        <taxon>Eukaryota</taxon>
        <taxon>Fungi</taxon>
        <taxon>Fungi incertae sedis</taxon>
        <taxon>Mucoromycota</taxon>
        <taxon>Mucoromycotina</taxon>
        <taxon>Mucoromycetes</taxon>
        <taxon>Mucorales</taxon>
        <taxon>Mucorineae</taxon>
        <taxon>Mucoraceae</taxon>
        <taxon>Mucor</taxon>
    </lineage>
</organism>
<dbReference type="Proteomes" id="UP000053815">
    <property type="component" value="Unassembled WGS sequence"/>
</dbReference>
<evidence type="ECO:0000313" key="12">
    <source>
        <dbReference type="EMBL" id="GAN05335.1"/>
    </source>
</evidence>
<keyword evidence="4" id="KW-0132">Cell division</keyword>
<evidence type="ECO:0000256" key="10">
    <source>
        <dbReference type="SAM" id="MobiDB-lite"/>
    </source>
</evidence>
<keyword evidence="5" id="KW-0498">Mitosis</keyword>
<accession>A0A0C9LUN5</accession>
<dbReference type="OrthoDB" id="8194677at2759"/>
<feature type="compositionally biased region" description="Polar residues" evidence="10">
    <location>
        <begin position="31"/>
        <end position="40"/>
    </location>
</feature>
<dbReference type="AlphaFoldDB" id="A0A0C9LUN5"/>
<comment type="similarity">
    <text evidence="2">Belongs to the NUF2 family.</text>
</comment>
<protein>
    <recommendedName>
        <fullName evidence="11">Kinetochore protein Nuf2 N-terminal domain-containing protein</fullName>
    </recommendedName>
</protein>
<feature type="coiled-coil region" evidence="9">
    <location>
        <begin position="335"/>
        <end position="362"/>
    </location>
</feature>
<evidence type="ECO:0000256" key="8">
    <source>
        <dbReference type="ARBA" id="ARBA00023328"/>
    </source>
</evidence>
<evidence type="ECO:0000256" key="2">
    <source>
        <dbReference type="ARBA" id="ARBA00005498"/>
    </source>
</evidence>
<keyword evidence="8" id="KW-0137">Centromere</keyword>
<feature type="domain" description="Kinetochore protein Nuf2 N-terminal" evidence="11">
    <location>
        <begin position="43"/>
        <end position="172"/>
    </location>
</feature>
<feature type="coiled-coil region" evidence="9">
    <location>
        <begin position="402"/>
        <end position="438"/>
    </location>
</feature>
<dbReference type="Gene3D" id="1.10.418.60">
    <property type="entry name" value="Ncd80 complex, Nuf2 subunit"/>
    <property type="match status" value="1"/>
</dbReference>
<evidence type="ECO:0000256" key="5">
    <source>
        <dbReference type="ARBA" id="ARBA00022776"/>
    </source>
</evidence>
<evidence type="ECO:0000256" key="3">
    <source>
        <dbReference type="ARBA" id="ARBA00022454"/>
    </source>
</evidence>
<feature type="region of interest" description="Disordered" evidence="10">
    <location>
        <begin position="1"/>
        <end position="40"/>
    </location>
</feature>
<feature type="coiled-coil region" evidence="9">
    <location>
        <begin position="185"/>
        <end position="233"/>
    </location>
</feature>
<dbReference type="InterPro" id="IPR005549">
    <property type="entry name" value="Kinetochore_Nuf2_N"/>
</dbReference>
<sequence>MHSSKQISRLLKAKQQASNSSIAKQERQKRQSVVQNHNLSSGIPSIDTPTLIGFLHSLGLNAVEADLLEPNSIRTREMCELLLMYFAPHRMEHLRAEKEKAALEFVESLEISMEHAETIAVYRELQFLLEKIAFKEFKLIDILSPRSHRLQRMLSVVYNYKLFRDSAAKQFLMLSQDAVDKTALYKAHVAEKEALQAKTQQLRAKREAERQEAQEWEAKNQEAESIVRQLRKEGDAILKDIDAYKSERHQLKDTLQEIQFVMINVIEYIRTLKQYESMDVNELSKNLADLAIVIQKNTEEVNHMELDYPKVEQDAKETKATNLLLAKDIQRVENLTKLKADAHRQQKTNEAVKQNIQSLSAEQNYFSKKLQACIKSLSNLNDRLHNLDIQKSKKDKVVDQHFKDLEEKKKVARKELELQEAEKKKHNLDVQQVKEESEMAAAEHQSFMRSVYLTVRPSLEHIDQVYKESQAMHL</sequence>
<keyword evidence="13" id="KW-1185">Reference proteome</keyword>
<evidence type="ECO:0000256" key="9">
    <source>
        <dbReference type="SAM" id="Coils"/>
    </source>
</evidence>
<evidence type="ECO:0000256" key="4">
    <source>
        <dbReference type="ARBA" id="ARBA00022618"/>
    </source>
</evidence>
<evidence type="ECO:0000313" key="13">
    <source>
        <dbReference type="Proteomes" id="UP000053815"/>
    </source>
</evidence>
<proteinExistence type="inferred from homology"/>
<dbReference type="GO" id="GO:0051301">
    <property type="term" value="P:cell division"/>
    <property type="evidence" value="ECO:0007669"/>
    <property type="project" value="UniProtKB-KW"/>
</dbReference>